<feature type="region of interest" description="Disordered" evidence="6">
    <location>
        <begin position="202"/>
        <end position="234"/>
    </location>
</feature>
<evidence type="ECO:0000256" key="5">
    <source>
        <dbReference type="ARBA" id="ARBA00023242"/>
    </source>
</evidence>
<keyword evidence="5" id="KW-0539">Nucleus</keyword>
<keyword evidence="4" id="KW-0804">Transcription</keyword>
<dbReference type="AlphaFoldDB" id="A0A9Q0FY88"/>
<dbReference type="OrthoDB" id="1090008at2759"/>
<dbReference type="PANTHER" id="PTHR31541:SF25">
    <property type="entry name" value="GAMMA-GLIADIN B"/>
    <property type="match status" value="1"/>
</dbReference>
<reference evidence="7" key="1">
    <citation type="submission" date="2022-02" db="EMBL/GenBank/DDBJ databases">
        <authorList>
            <person name="Henning P.M."/>
            <person name="McCubbin A.G."/>
            <person name="Shore J.S."/>
        </authorList>
    </citation>
    <scope>NUCLEOTIDE SEQUENCE</scope>
    <source>
        <strain evidence="7">F60SS</strain>
        <tissue evidence="7">Leaves</tissue>
    </source>
</reference>
<dbReference type="InterPro" id="IPR003340">
    <property type="entry name" value="B3_DNA-bd"/>
</dbReference>
<gene>
    <name evidence="7" type="ORF">Tsubulata_040275</name>
</gene>
<keyword evidence="8" id="KW-1185">Reference proteome</keyword>
<dbReference type="GO" id="GO:0005634">
    <property type="term" value="C:nucleus"/>
    <property type="evidence" value="ECO:0007669"/>
    <property type="project" value="UniProtKB-SubCell"/>
</dbReference>
<evidence type="ECO:0000256" key="2">
    <source>
        <dbReference type="ARBA" id="ARBA00023015"/>
    </source>
</evidence>
<evidence type="ECO:0000256" key="1">
    <source>
        <dbReference type="ARBA" id="ARBA00004123"/>
    </source>
</evidence>
<keyword evidence="2" id="KW-0805">Transcription regulation</keyword>
<evidence type="ECO:0000256" key="6">
    <source>
        <dbReference type="SAM" id="MobiDB-lite"/>
    </source>
</evidence>
<dbReference type="Proteomes" id="UP001141552">
    <property type="component" value="Unassembled WGS sequence"/>
</dbReference>
<accession>A0A9Q0FY88</accession>
<feature type="compositionally biased region" description="Basic and acidic residues" evidence="6">
    <location>
        <begin position="9"/>
        <end position="22"/>
    </location>
</feature>
<evidence type="ECO:0000313" key="8">
    <source>
        <dbReference type="Proteomes" id="UP001141552"/>
    </source>
</evidence>
<evidence type="ECO:0000256" key="3">
    <source>
        <dbReference type="ARBA" id="ARBA00023125"/>
    </source>
</evidence>
<organism evidence="7 8">
    <name type="scientific">Turnera subulata</name>
    <dbReference type="NCBI Taxonomy" id="218843"/>
    <lineage>
        <taxon>Eukaryota</taxon>
        <taxon>Viridiplantae</taxon>
        <taxon>Streptophyta</taxon>
        <taxon>Embryophyta</taxon>
        <taxon>Tracheophyta</taxon>
        <taxon>Spermatophyta</taxon>
        <taxon>Magnoliopsida</taxon>
        <taxon>eudicotyledons</taxon>
        <taxon>Gunneridae</taxon>
        <taxon>Pentapetalae</taxon>
        <taxon>rosids</taxon>
        <taxon>fabids</taxon>
        <taxon>Malpighiales</taxon>
        <taxon>Passifloraceae</taxon>
        <taxon>Turnera</taxon>
    </lineage>
</organism>
<proteinExistence type="predicted"/>
<dbReference type="GO" id="GO:0003677">
    <property type="term" value="F:DNA binding"/>
    <property type="evidence" value="ECO:0007669"/>
    <property type="project" value="UniProtKB-KW"/>
</dbReference>
<protein>
    <recommendedName>
        <fullName evidence="9">TF-B3 domain-containing protein</fullName>
    </recommendedName>
</protein>
<reference evidence="7" key="2">
    <citation type="journal article" date="2023" name="Plants (Basel)">
        <title>Annotation of the Turnera subulata (Passifloraceae) Draft Genome Reveals the S-Locus Evolved after the Divergence of Turneroideae from Passifloroideae in a Stepwise Manner.</title>
        <authorList>
            <person name="Henning P.M."/>
            <person name="Roalson E.H."/>
            <person name="Mir W."/>
            <person name="McCubbin A.G."/>
            <person name="Shore J.S."/>
        </authorList>
    </citation>
    <scope>NUCLEOTIDE SEQUENCE</scope>
    <source>
        <strain evidence="7">F60SS</strain>
    </source>
</reference>
<dbReference type="InterPro" id="IPR015300">
    <property type="entry name" value="DNA-bd_pseudobarrel_sf"/>
</dbReference>
<dbReference type="CDD" id="cd10017">
    <property type="entry name" value="B3_DNA"/>
    <property type="match status" value="1"/>
</dbReference>
<evidence type="ECO:0000256" key="4">
    <source>
        <dbReference type="ARBA" id="ARBA00023163"/>
    </source>
</evidence>
<name>A0A9Q0FY88_9ROSI</name>
<dbReference type="Gene3D" id="2.40.330.10">
    <property type="entry name" value="DNA-binding pseudobarrel domain"/>
    <property type="match status" value="1"/>
</dbReference>
<feature type="compositionally biased region" description="Polar residues" evidence="6">
    <location>
        <begin position="206"/>
        <end position="220"/>
    </location>
</feature>
<evidence type="ECO:0008006" key="9">
    <source>
        <dbReference type="Google" id="ProtNLM"/>
    </source>
</evidence>
<feature type="compositionally biased region" description="Low complexity" evidence="6">
    <location>
        <begin position="221"/>
        <end position="232"/>
    </location>
</feature>
<comment type="subcellular location">
    <subcellularLocation>
        <location evidence="1">Nucleus</location>
    </subcellularLocation>
</comment>
<evidence type="ECO:0000313" key="7">
    <source>
        <dbReference type="EMBL" id="KAJ4839727.1"/>
    </source>
</evidence>
<keyword evidence="3" id="KW-0238">DNA-binding</keyword>
<comment type="caution">
    <text evidence="7">The sequence shown here is derived from an EMBL/GenBank/DDBJ whole genome shotgun (WGS) entry which is preliminary data.</text>
</comment>
<dbReference type="SUPFAM" id="SSF101936">
    <property type="entry name" value="DNA-binding pseudobarrel domain"/>
    <property type="match status" value="1"/>
</dbReference>
<dbReference type="Pfam" id="PF03754">
    <property type="entry name" value="At2g31720-like"/>
    <property type="match status" value="1"/>
</dbReference>
<dbReference type="InterPro" id="IPR005508">
    <property type="entry name" value="At2g31720-like"/>
</dbReference>
<dbReference type="EMBL" id="JAKUCV010003214">
    <property type="protein sequence ID" value="KAJ4839727.1"/>
    <property type="molecule type" value="Genomic_DNA"/>
</dbReference>
<sequence>MVTMAQRKHGTEAGDQQEQKKEERGLQVLVTLQDLEARNIILDDQETSRLDVLAMVAEIFSEKEKLMTEAAKTAIFVDQYPPAEKKKLKNYKTDDVLLAPEKDNKQTHHEVRLFGTSIAVVPDSCNGGERANNINVNIPPPVFGQSLSKGECSYAWPRRDYHERLSLISSCLTMDTTAKKRHKEEVKDAEAIMSNINNQKKRKIESTTNQFSPGTTGHNIKSTTNKGKSSSGLIKHQAALPVHPPNPLPDLPHEFKLKIANMTGTALEDVNNNNNNGVFFLIQKQLTNSDMIPGQSRLTMPVRQVLVEEGSFLREEERALLGKDKPGFPVKLIEPNLNVSELNFQRWPIGKTSSSYVLKTKWNQVKLDNNLRTDDVIQVWSFRLRSGQLCFAIVKID</sequence>
<feature type="region of interest" description="Disordered" evidence="6">
    <location>
        <begin position="1"/>
        <end position="22"/>
    </location>
</feature>
<dbReference type="PANTHER" id="PTHR31541">
    <property type="entry name" value="B3 DOMAIN PLANT PROTEIN-RELATED"/>
    <property type="match status" value="1"/>
</dbReference>